<dbReference type="InterPro" id="IPR047817">
    <property type="entry name" value="ABC2_TM_bact-type"/>
</dbReference>
<dbReference type="PRINTS" id="PR00164">
    <property type="entry name" value="ABC2TRNSPORT"/>
</dbReference>
<dbReference type="PANTHER" id="PTHR43229:SF2">
    <property type="entry name" value="NODULATION PROTEIN J"/>
    <property type="match status" value="1"/>
</dbReference>
<dbReference type="GO" id="GO:0140359">
    <property type="term" value="F:ABC-type transporter activity"/>
    <property type="evidence" value="ECO:0007669"/>
    <property type="project" value="InterPro"/>
</dbReference>
<dbReference type="Pfam" id="PF01061">
    <property type="entry name" value="ABC2_membrane"/>
    <property type="match status" value="1"/>
</dbReference>
<dbReference type="AlphaFoldDB" id="A0A1M7HQI0"/>
<evidence type="ECO:0000313" key="8">
    <source>
        <dbReference type="EMBL" id="SHM30648.1"/>
    </source>
</evidence>
<sequence length="265" mass="28424">MLRALWRSPAVAGPAALVERNLVIYRHTWYLLLAEVFEPVLYLLSMGVGIGALVGHVPGLGGGDPSVGYVDFVAPALLATAAMNGAMNETTFNIYGKLKMLHTYDSILATPLRIRDVALGEVAWALLRGTAVTVVFGAAVAAFGLLHSPWAVLILPGSLLIAFAFAAAGLAVVTYIRSWQDFQLVQLVMLPMFLFATTFYPLGVYARPVQIAVECLPLYQSIELVREPSLGVMNAGVGLAALYLLVFGALSMALALHRLERTLVP</sequence>
<feature type="transmembrane region" description="Helical" evidence="6">
    <location>
        <begin position="29"/>
        <end position="54"/>
    </location>
</feature>
<evidence type="ECO:0000256" key="3">
    <source>
        <dbReference type="ARBA" id="ARBA00022989"/>
    </source>
</evidence>
<dbReference type="PIRSF" id="PIRSF006648">
    <property type="entry name" value="DrrB"/>
    <property type="match status" value="1"/>
</dbReference>
<keyword evidence="2 6" id="KW-0812">Transmembrane</keyword>
<keyword evidence="9" id="KW-1185">Reference proteome</keyword>
<protein>
    <recommendedName>
        <fullName evidence="6">Transport permease protein</fullName>
    </recommendedName>
</protein>
<reference evidence="8 9" key="1">
    <citation type="submission" date="2016-11" db="EMBL/GenBank/DDBJ databases">
        <authorList>
            <person name="Jaros S."/>
            <person name="Januszkiewicz K."/>
            <person name="Wedrychowicz H."/>
        </authorList>
    </citation>
    <scope>NUCLEOTIDE SEQUENCE [LARGE SCALE GENOMIC DNA]</scope>
    <source>
        <strain evidence="8 9">CGMCC 4.2025</strain>
    </source>
</reference>
<feature type="transmembrane region" description="Helical" evidence="6">
    <location>
        <begin position="184"/>
        <end position="202"/>
    </location>
</feature>
<evidence type="ECO:0000256" key="1">
    <source>
        <dbReference type="ARBA" id="ARBA00004141"/>
    </source>
</evidence>
<feature type="transmembrane region" description="Helical" evidence="6">
    <location>
        <begin position="122"/>
        <end position="144"/>
    </location>
</feature>
<comment type="subcellular location">
    <subcellularLocation>
        <location evidence="6">Cell membrane</location>
        <topology evidence="6">Multi-pass membrane protein</topology>
    </subcellularLocation>
    <subcellularLocation>
        <location evidence="1">Membrane</location>
        <topology evidence="1">Multi-pass membrane protein</topology>
    </subcellularLocation>
</comment>
<keyword evidence="5" id="KW-0046">Antibiotic resistance</keyword>
<evidence type="ECO:0000256" key="5">
    <source>
        <dbReference type="ARBA" id="ARBA00023251"/>
    </source>
</evidence>
<keyword evidence="4 6" id="KW-0472">Membrane</keyword>
<organism evidence="8 9">
    <name type="scientific">Actinacidiphila paucisporea</name>
    <dbReference type="NCBI Taxonomy" id="310782"/>
    <lineage>
        <taxon>Bacteria</taxon>
        <taxon>Bacillati</taxon>
        <taxon>Actinomycetota</taxon>
        <taxon>Actinomycetes</taxon>
        <taxon>Kitasatosporales</taxon>
        <taxon>Streptomycetaceae</taxon>
        <taxon>Actinacidiphila</taxon>
    </lineage>
</organism>
<dbReference type="STRING" id="310782.SAMN05216499_1109"/>
<keyword evidence="3 6" id="KW-1133">Transmembrane helix</keyword>
<dbReference type="GO" id="GO:0046677">
    <property type="term" value="P:response to antibiotic"/>
    <property type="evidence" value="ECO:0007669"/>
    <property type="project" value="UniProtKB-KW"/>
</dbReference>
<keyword evidence="6" id="KW-1003">Cell membrane</keyword>
<dbReference type="GO" id="GO:0043190">
    <property type="term" value="C:ATP-binding cassette (ABC) transporter complex"/>
    <property type="evidence" value="ECO:0007669"/>
    <property type="project" value="InterPro"/>
</dbReference>
<gene>
    <name evidence="8" type="ORF">SAMN05216499_1109</name>
</gene>
<dbReference type="EMBL" id="FRBI01000010">
    <property type="protein sequence ID" value="SHM30648.1"/>
    <property type="molecule type" value="Genomic_DNA"/>
</dbReference>
<accession>A0A1M7HQI0</accession>
<evidence type="ECO:0000259" key="7">
    <source>
        <dbReference type="PROSITE" id="PS51012"/>
    </source>
</evidence>
<evidence type="ECO:0000256" key="2">
    <source>
        <dbReference type="ARBA" id="ARBA00022692"/>
    </source>
</evidence>
<evidence type="ECO:0000256" key="6">
    <source>
        <dbReference type="RuleBase" id="RU361157"/>
    </source>
</evidence>
<feature type="domain" description="ABC transmembrane type-2" evidence="7">
    <location>
        <begin position="30"/>
        <end position="262"/>
    </location>
</feature>
<dbReference type="InterPro" id="IPR013525">
    <property type="entry name" value="ABC2_TM"/>
</dbReference>
<dbReference type="InterPro" id="IPR000412">
    <property type="entry name" value="ABC_2_transport"/>
</dbReference>
<keyword evidence="6" id="KW-0813">Transport</keyword>
<dbReference type="Proteomes" id="UP000184111">
    <property type="component" value="Unassembled WGS sequence"/>
</dbReference>
<name>A0A1M7HQI0_9ACTN</name>
<dbReference type="PANTHER" id="PTHR43229">
    <property type="entry name" value="NODULATION PROTEIN J"/>
    <property type="match status" value="1"/>
</dbReference>
<feature type="transmembrane region" description="Helical" evidence="6">
    <location>
        <begin position="66"/>
        <end position="87"/>
    </location>
</feature>
<dbReference type="PROSITE" id="PS51012">
    <property type="entry name" value="ABC_TM2"/>
    <property type="match status" value="1"/>
</dbReference>
<feature type="transmembrane region" description="Helical" evidence="6">
    <location>
        <begin position="235"/>
        <end position="256"/>
    </location>
</feature>
<comment type="similarity">
    <text evidence="6">Belongs to the ABC-2 integral membrane protein family.</text>
</comment>
<dbReference type="InterPro" id="IPR051784">
    <property type="entry name" value="Nod_factor_ABC_transporter"/>
</dbReference>
<feature type="transmembrane region" description="Helical" evidence="6">
    <location>
        <begin position="150"/>
        <end position="172"/>
    </location>
</feature>
<evidence type="ECO:0000313" key="9">
    <source>
        <dbReference type="Proteomes" id="UP000184111"/>
    </source>
</evidence>
<proteinExistence type="inferred from homology"/>
<evidence type="ECO:0000256" key="4">
    <source>
        <dbReference type="ARBA" id="ARBA00023136"/>
    </source>
</evidence>